<dbReference type="Proteomes" id="UP000054423">
    <property type="component" value="Unassembled WGS sequence"/>
</dbReference>
<proteinExistence type="predicted"/>
<organism evidence="1">
    <name type="scientific">Phytophthora nicotianae</name>
    <name type="common">Potato buckeye rot agent</name>
    <name type="synonym">Phytophthora parasitica</name>
    <dbReference type="NCBI Taxonomy" id="4792"/>
    <lineage>
        <taxon>Eukaryota</taxon>
        <taxon>Sar</taxon>
        <taxon>Stramenopiles</taxon>
        <taxon>Oomycota</taxon>
        <taxon>Peronosporomycetes</taxon>
        <taxon>Peronosporales</taxon>
        <taxon>Peronosporaceae</taxon>
        <taxon>Phytophthora</taxon>
    </lineage>
</organism>
<dbReference type="VEuPathDB" id="FungiDB:PPTG_23380"/>
<dbReference type="AlphaFoldDB" id="W2KXX5"/>
<name>W2KXX5_PHYNI</name>
<sequence>MDCQLPWQAIKPSCQPRLRLTQPSLSVHFRVRAMDTPQTSFGALTKQDEERRFLPNVKLKLFLVLGFNPQTANRFLSKAQAKKFYYLWLNKMAARKPRTKA</sequence>
<evidence type="ECO:0000313" key="1">
    <source>
        <dbReference type="EMBL" id="ETL89454.1"/>
    </source>
</evidence>
<reference evidence="1" key="1">
    <citation type="submission" date="2013-11" db="EMBL/GenBank/DDBJ databases">
        <title>The Genome Sequence of Phytophthora parasitica CHvinca01.</title>
        <authorList>
            <consortium name="The Broad Institute Genomics Platform"/>
            <person name="Russ C."/>
            <person name="Tyler B."/>
            <person name="Panabieres F."/>
            <person name="Shan W."/>
            <person name="Tripathy S."/>
            <person name="Grunwald N."/>
            <person name="Machado M."/>
            <person name="Johnson C.S."/>
            <person name="Arredondo F."/>
            <person name="Hong C."/>
            <person name="Coffey M."/>
            <person name="Young S.K."/>
            <person name="Zeng Q."/>
            <person name="Gargeya S."/>
            <person name="Fitzgerald M."/>
            <person name="Abouelleil A."/>
            <person name="Alvarado L."/>
            <person name="Chapman S.B."/>
            <person name="Gainer-Dewar J."/>
            <person name="Goldberg J."/>
            <person name="Griggs A."/>
            <person name="Gujja S."/>
            <person name="Hansen M."/>
            <person name="Howarth C."/>
            <person name="Imamovic A."/>
            <person name="Ireland A."/>
            <person name="Larimer J."/>
            <person name="McCowan C."/>
            <person name="Murphy C."/>
            <person name="Pearson M."/>
            <person name="Poon T.W."/>
            <person name="Priest M."/>
            <person name="Roberts A."/>
            <person name="Saif S."/>
            <person name="Shea T."/>
            <person name="Sykes S."/>
            <person name="Wortman J."/>
            <person name="Nusbaum C."/>
            <person name="Birren B."/>
        </authorList>
    </citation>
    <scope>NUCLEOTIDE SEQUENCE [LARGE SCALE GENOMIC DNA]</scope>
    <source>
        <strain evidence="1">CHvinca01</strain>
    </source>
</reference>
<protein>
    <submittedName>
        <fullName evidence="1">Uncharacterized protein</fullName>
    </submittedName>
</protein>
<gene>
    <name evidence="1" type="ORF">L917_11632</name>
</gene>
<accession>W2KXX5</accession>
<dbReference type="EMBL" id="KI680546">
    <property type="protein sequence ID" value="ETL89454.1"/>
    <property type="molecule type" value="Genomic_DNA"/>
</dbReference>